<dbReference type="EMBL" id="JAUSUG010000004">
    <property type="protein sequence ID" value="MDQ0254080.1"/>
    <property type="molecule type" value="Genomic_DNA"/>
</dbReference>
<keyword evidence="2 5" id="KW-0812">Transmembrane</keyword>
<proteinExistence type="predicted"/>
<feature type="transmembrane region" description="Helical" evidence="5">
    <location>
        <begin position="42"/>
        <end position="62"/>
    </location>
</feature>
<accession>A0ABT9ZVE0</accession>
<keyword evidence="3 5" id="KW-1133">Transmembrane helix</keyword>
<dbReference type="Pfam" id="PF04140">
    <property type="entry name" value="ICMT"/>
    <property type="match status" value="1"/>
</dbReference>
<dbReference type="Gene3D" id="1.20.120.1630">
    <property type="match status" value="1"/>
</dbReference>
<evidence type="ECO:0000256" key="1">
    <source>
        <dbReference type="ARBA" id="ARBA00004141"/>
    </source>
</evidence>
<name>A0ABT9ZVE0_9BACI</name>
<evidence type="ECO:0000313" key="7">
    <source>
        <dbReference type="Proteomes" id="UP001230005"/>
    </source>
</evidence>
<dbReference type="GO" id="GO:0008168">
    <property type="term" value="F:methyltransferase activity"/>
    <property type="evidence" value="ECO:0007669"/>
    <property type="project" value="UniProtKB-KW"/>
</dbReference>
<dbReference type="InterPro" id="IPR007269">
    <property type="entry name" value="ICMT_MeTrfase"/>
</dbReference>
<dbReference type="GO" id="GO:0032259">
    <property type="term" value="P:methylation"/>
    <property type="evidence" value="ECO:0007669"/>
    <property type="project" value="UniProtKB-KW"/>
</dbReference>
<keyword evidence="6" id="KW-0808">Transferase</keyword>
<evidence type="ECO:0000256" key="3">
    <source>
        <dbReference type="ARBA" id="ARBA00022989"/>
    </source>
</evidence>
<organism evidence="6 7">
    <name type="scientific">Evansella vedderi</name>
    <dbReference type="NCBI Taxonomy" id="38282"/>
    <lineage>
        <taxon>Bacteria</taxon>
        <taxon>Bacillati</taxon>
        <taxon>Bacillota</taxon>
        <taxon>Bacilli</taxon>
        <taxon>Bacillales</taxon>
        <taxon>Bacillaceae</taxon>
        <taxon>Evansella</taxon>
    </lineage>
</organism>
<evidence type="ECO:0000313" key="6">
    <source>
        <dbReference type="EMBL" id="MDQ0254080.1"/>
    </source>
</evidence>
<keyword evidence="4 5" id="KW-0472">Membrane</keyword>
<dbReference type="PANTHER" id="PTHR43847:SF1">
    <property type="entry name" value="BLL3993 PROTEIN"/>
    <property type="match status" value="1"/>
</dbReference>
<evidence type="ECO:0000256" key="4">
    <source>
        <dbReference type="ARBA" id="ARBA00023136"/>
    </source>
</evidence>
<feature type="transmembrane region" description="Helical" evidence="5">
    <location>
        <begin position="6"/>
        <end position="22"/>
    </location>
</feature>
<comment type="caution">
    <text evidence="6">The sequence shown here is derived from an EMBL/GenBank/DDBJ whole genome shotgun (WGS) entry which is preliminary data.</text>
</comment>
<dbReference type="Proteomes" id="UP001230005">
    <property type="component" value="Unassembled WGS sequence"/>
</dbReference>
<evidence type="ECO:0000256" key="5">
    <source>
        <dbReference type="SAM" id="Phobius"/>
    </source>
</evidence>
<sequence length="171" mass="20193">MTIYWIVLAVVMFQRGMELFIARRNEIWMKGRGAKEFGEEHYLLVVLLHGSFFVFLTAEVWYREAELIPWWLVLGIAFFTVQIIRFWVLVSLGRYWNTKIIVLPGEKIVKKGPYKWVSHPNYWVVAMELLILPLLFGAYMTAILFTLLNAAFLLLIRIPQEDEALRLLNQE</sequence>
<dbReference type="PANTHER" id="PTHR43847">
    <property type="entry name" value="BLL3993 PROTEIN"/>
    <property type="match status" value="1"/>
</dbReference>
<comment type="subcellular location">
    <subcellularLocation>
        <location evidence="1">Membrane</location>
        <topology evidence="1">Multi-pass membrane protein</topology>
    </subcellularLocation>
</comment>
<feature type="transmembrane region" description="Helical" evidence="5">
    <location>
        <begin position="68"/>
        <end position="90"/>
    </location>
</feature>
<dbReference type="InterPro" id="IPR052527">
    <property type="entry name" value="Metal_cation-efflux_comp"/>
</dbReference>
<feature type="transmembrane region" description="Helical" evidence="5">
    <location>
        <begin position="129"/>
        <end position="156"/>
    </location>
</feature>
<reference evidence="6 7" key="1">
    <citation type="submission" date="2023-07" db="EMBL/GenBank/DDBJ databases">
        <title>Genomic Encyclopedia of Type Strains, Phase IV (KMG-IV): sequencing the most valuable type-strain genomes for metagenomic binning, comparative biology and taxonomic classification.</title>
        <authorList>
            <person name="Goeker M."/>
        </authorList>
    </citation>
    <scope>NUCLEOTIDE SEQUENCE [LARGE SCALE GENOMIC DNA]</scope>
    <source>
        <strain evidence="6 7">DSM 9768</strain>
    </source>
</reference>
<protein>
    <submittedName>
        <fullName evidence="6">Methyltransferase</fullName>
    </submittedName>
</protein>
<dbReference type="RefSeq" id="WP_307323536.1">
    <property type="nucleotide sequence ID" value="NZ_JAUSUG010000004.1"/>
</dbReference>
<keyword evidence="6" id="KW-0489">Methyltransferase</keyword>
<keyword evidence="7" id="KW-1185">Reference proteome</keyword>
<evidence type="ECO:0000256" key="2">
    <source>
        <dbReference type="ARBA" id="ARBA00022692"/>
    </source>
</evidence>
<gene>
    <name evidence="6" type="ORF">J2S74_001453</name>
</gene>